<dbReference type="PANTHER" id="PTHR34675">
    <property type="entry name" value="PROTEIN TRIGALACTOSYLDIACYLGLYCEROL 2, CHLOROPLASTIC"/>
    <property type="match status" value="1"/>
</dbReference>
<gene>
    <name evidence="4" type="ORF">C7B82_09220</name>
</gene>
<comment type="caution">
    <text evidence="4">The sequence shown here is derived from an EMBL/GenBank/DDBJ whole genome shotgun (WGS) entry which is preliminary data.</text>
</comment>
<dbReference type="Proteomes" id="UP000239576">
    <property type="component" value="Unassembled WGS sequence"/>
</dbReference>
<keyword evidence="2" id="KW-0812">Transmembrane</keyword>
<keyword evidence="2" id="KW-0472">Membrane</keyword>
<reference evidence="4 5" key="2">
    <citation type="submission" date="2018-03" db="EMBL/GenBank/DDBJ databases">
        <title>The ancient ancestry and fast evolution of plastids.</title>
        <authorList>
            <person name="Moore K.R."/>
            <person name="Magnabosco C."/>
            <person name="Momper L."/>
            <person name="Gold D.A."/>
            <person name="Bosak T."/>
            <person name="Fournier G.P."/>
        </authorList>
    </citation>
    <scope>NUCLEOTIDE SEQUENCE [LARGE SCALE GENOMIC DNA]</scope>
    <source>
        <strain evidence="4 5">ULC18</strain>
    </source>
</reference>
<accession>A0A2T1EC47</accession>
<dbReference type="RefSeq" id="WP_106256011.1">
    <property type="nucleotide sequence ID" value="NZ_CAWNSW010000077.1"/>
</dbReference>
<evidence type="ECO:0000313" key="4">
    <source>
        <dbReference type="EMBL" id="PSB30336.1"/>
    </source>
</evidence>
<evidence type="ECO:0000313" key="5">
    <source>
        <dbReference type="Proteomes" id="UP000239576"/>
    </source>
</evidence>
<keyword evidence="2" id="KW-1133">Transmembrane helix</keyword>
<reference evidence="5" key="1">
    <citation type="submission" date="2018-02" db="EMBL/GenBank/DDBJ databases">
        <authorList>
            <person name="Moore K."/>
            <person name="Momper L."/>
        </authorList>
    </citation>
    <scope>NUCLEOTIDE SEQUENCE [LARGE SCALE GENOMIC DNA]</scope>
    <source>
        <strain evidence="5">ULC18</strain>
    </source>
</reference>
<feature type="domain" description="Mce/MlaD" evidence="3">
    <location>
        <begin position="46"/>
        <end position="121"/>
    </location>
</feature>
<evidence type="ECO:0000256" key="2">
    <source>
        <dbReference type="SAM" id="Phobius"/>
    </source>
</evidence>
<feature type="compositionally biased region" description="Low complexity" evidence="1">
    <location>
        <begin position="401"/>
        <end position="410"/>
    </location>
</feature>
<feature type="transmembrane region" description="Helical" evidence="2">
    <location>
        <begin position="21"/>
        <end position="40"/>
    </location>
</feature>
<evidence type="ECO:0000259" key="3">
    <source>
        <dbReference type="Pfam" id="PF02470"/>
    </source>
</evidence>
<name>A0A2T1EC47_9CYAN</name>
<dbReference type="AlphaFoldDB" id="A0A2T1EC47"/>
<dbReference type="OrthoDB" id="460587at2"/>
<proteinExistence type="predicted"/>
<dbReference type="InterPro" id="IPR003399">
    <property type="entry name" value="Mce/MlaD"/>
</dbReference>
<dbReference type="Pfam" id="PF02470">
    <property type="entry name" value="MlaD"/>
    <property type="match status" value="1"/>
</dbReference>
<protein>
    <submittedName>
        <fullName evidence="4">MCE family protein</fullName>
    </submittedName>
</protein>
<evidence type="ECO:0000256" key="1">
    <source>
        <dbReference type="SAM" id="MobiDB-lite"/>
    </source>
</evidence>
<feature type="region of interest" description="Disordered" evidence="1">
    <location>
        <begin position="377"/>
        <end position="410"/>
    </location>
</feature>
<dbReference type="EMBL" id="PVWK01000053">
    <property type="protein sequence ID" value="PSB30336.1"/>
    <property type="molecule type" value="Genomic_DNA"/>
</dbReference>
<organism evidence="4 5">
    <name type="scientific">Stenomitos frigidus ULC18</name>
    <dbReference type="NCBI Taxonomy" id="2107698"/>
    <lineage>
        <taxon>Bacteria</taxon>
        <taxon>Bacillati</taxon>
        <taxon>Cyanobacteriota</taxon>
        <taxon>Cyanophyceae</taxon>
        <taxon>Leptolyngbyales</taxon>
        <taxon>Leptolyngbyaceae</taxon>
        <taxon>Stenomitos</taxon>
    </lineage>
</organism>
<sequence length="410" mass="43576">MQNFTGSRRLSRSLRESSLGLFVLVAIALFVLLIVWLRGFSPGKRSYNAFVEFDNAGGIKQGTPVAYRGIKVGEVVGVKPQPRGVVLKVKISPSDLLIPSSAVIEANQSGLIGEPSIDISPLQDLPAGEIAQPLDRNCNPSIIICNGSRLQGQARLNVNELIRAVLRIANLVSDPEFTANVNSVAKNASNAAAGIAKLSREVSKPLKTVGPTLDEFRLTARQLGLTAQEANRLLATNRSSLTTTLTNVSEASGELKGAIASLSPVLNQVKRTEIIRNLETLSANAAAASANLRTFSKDFGNPNSVLLLQQTLDSARATFQNTQKITSDLDELTGDPSFRVNLRKLINGLSKLVSSTQQLEQQAEIARLLAPMSTIDVPTSESSATNNAPMPASVAPPPTASTPSTAEVPR</sequence>
<keyword evidence="5" id="KW-1185">Reference proteome</keyword>
<feature type="compositionally biased region" description="Polar residues" evidence="1">
    <location>
        <begin position="377"/>
        <end position="387"/>
    </location>
</feature>
<dbReference type="InterPro" id="IPR039342">
    <property type="entry name" value="TGD2-like"/>
</dbReference>
<dbReference type="PANTHER" id="PTHR34675:SF1">
    <property type="entry name" value="PROTEIN TRIGALACTOSYLDIACYLGLYCEROL 2, CHLOROPLASTIC"/>
    <property type="match status" value="1"/>
</dbReference>